<dbReference type="SUPFAM" id="SSF53448">
    <property type="entry name" value="Nucleotide-diphospho-sugar transferases"/>
    <property type="match status" value="1"/>
</dbReference>
<dbReference type="InterPro" id="IPR026596">
    <property type="entry name" value="IspD/F"/>
</dbReference>
<dbReference type="HAMAP" id="MF_00107">
    <property type="entry name" value="IspF"/>
    <property type="match status" value="1"/>
</dbReference>
<comment type="similarity">
    <text evidence="13">In the C-terminal section; belongs to the IspF family.</text>
</comment>
<feature type="site" description="Positions MEP for the nucleophilic attack" evidence="13">
    <location>
        <position position="194"/>
    </location>
</feature>
<keyword evidence="11 13" id="KW-0456">Lyase</keyword>
<dbReference type="InterPro" id="IPR018294">
    <property type="entry name" value="ISPD_synthase_CS"/>
</dbReference>
<feature type="binding site" evidence="13">
    <location>
        <position position="222"/>
    </location>
    <ligand>
        <name>a divalent metal cation</name>
        <dbReference type="ChEBI" id="CHEBI:60240"/>
    </ligand>
</feature>
<feature type="region of interest" description="2-C-methyl-D-erythritol 4-phosphate cytidylyltransferase" evidence="13">
    <location>
        <begin position="1"/>
        <end position="215"/>
    </location>
</feature>
<comment type="catalytic activity">
    <reaction evidence="2 13">
        <text>2-C-methyl-D-erythritol 4-phosphate + CTP + H(+) = 4-CDP-2-C-methyl-D-erythritol + diphosphate</text>
        <dbReference type="Rhea" id="RHEA:13429"/>
        <dbReference type="ChEBI" id="CHEBI:15378"/>
        <dbReference type="ChEBI" id="CHEBI:33019"/>
        <dbReference type="ChEBI" id="CHEBI:37563"/>
        <dbReference type="ChEBI" id="CHEBI:57823"/>
        <dbReference type="ChEBI" id="CHEBI:58262"/>
        <dbReference type="EC" id="2.7.7.60"/>
    </reaction>
</comment>
<comment type="pathway">
    <text evidence="5 13">Isoprenoid biosynthesis; isopentenyl diphosphate biosynthesis via DXP pathway; isopentenyl diphosphate from 1-deoxy-D-xylulose 5-phosphate: step 2/6.</text>
</comment>
<feature type="binding site" evidence="13">
    <location>
        <position position="256"/>
    </location>
    <ligand>
        <name>a divalent metal cation</name>
        <dbReference type="ChEBI" id="CHEBI:60240"/>
    </ligand>
</feature>
<proteinExistence type="inferred from homology"/>
<keyword evidence="8 13" id="KW-0548">Nucleotidyltransferase</keyword>
<feature type="binding site" evidence="13">
    <location>
        <begin position="270"/>
        <end position="272"/>
    </location>
    <ligand>
        <name>4-CDP-2-C-methyl-D-erythritol 2-phosphate</name>
        <dbReference type="ChEBI" id="CHEBI:57919"/>
    </ligand>
</feature>
<dbReference type="HAMAP" id="MF_01520">
    <property type="entry name" value="IspDF"/>
    <property type="match status" value="1"/>
</dbReference>
<feature type="domain" description="2-C-methyl-D-erythritol 2,4-cyclodiphosphate synthase" evidence="14">
    <location>
        <begin position="215"/>
        <end position="368"/>
    </location>
</feature>
<dbReference type="HAMAP" id="MF_00108">
    <property type="entry name" value="IspD"/>
    <property type="match status" value="1"/>
</dbReference>
<feature type="region of interest" description="2-C-methyl-D-erythritol 2,4-cyclodiphosphate synthase" evidence="13">
    <location>
        <begin position="216"/>
        <end position="377"/>
    </location>
</feature>
<reference evidence="15 16" key="1">
    <citation type="submission" date="2022-01" db="EMBL/GenBank/DDBJ databases">
        <title>Desulfofustis limnae sp. nov., a novel mesophilic sulfate-reducing bacterium isolated from marsh soil.</title>
        <authorList>
            <person name="Watanabe M."/>
            <person name="Takahashi A."/>
            <person name="Kojima H."/>
            <person name="Fukui M."/>
        </authorList>
    </citation>
    <scope>NUCLEOTIDE SEQUENCE [LARGE SCALE GENOMIC DNA]</scope>
    <source>
        <strain evidence="15 16">PPLL</strain>
    </source>
</reference>
<dbReference type="CDD" id="cd02516">
    <property type="entry name" value="CDP-ME_synthetase"/>
    <property type="match status" value="1"/>
</dbReference>
<comment type="function">
    <text evidence="13">Bifunctional enzyme that catalyzes the formation of 4-diphosphocytidyl-2-C-methyl-D-erythritol from CTP and 2-C-methyl-D-erythritol 4-phosphate (MEP) (IspD), and catalyzes the conversion of 4-diphosphocytidyl-2-C-methyl-D-erythritol 2-phosphate (CDP-ME2P) to 2-C-methyl-D-erythritol 2,4-cyclodiphosphate (ME-CPP) with a corresponding release of cytidine 5-monophosphate (CMP) (IspF).</text>
</comment>
<feature type="site" description="Transition state stabilizer" evidence="13">
    <location>
        <position position="347"/>
    </location>
</feature>
<feature type="binding site" evidence="13">
    <location>
        <begin position="248"/>
        <end position="249"/>
    </location>
    <ligand>
        <name>4-CDP-2-C-methyl-D-erythritol 2-phosphate</name>
        <dbReference type="ChEBI" id="CHEBI:57919"/>
    </ligand>
</feature>
<evidence type="ECO:0000256" key="5">
    <source>
        <dbReference type="ARBA" id="ARBA00004787"/>
    </source>
</evidence>
<evidence type="ECO:0000259" key="14">
    <source>
        <dbReference type="Pfam" id="PF02542"/>
    </source>
</evidence>
<dbReference type="NCBIfam" id="TIGR00151">
    <property type="entry name" value="ispF"/>
    <property type="match status" value="1"/>
</dbReference>
<accession>A0ABM7WE58</accession>
<dbReference type="EC" id="4.6.1.12" evidence="13"/>
<dbReference type="SUPFAM" id="SSF69765">
    <property type="entry name" value="IpsF-like"/>
    <property type="match status" value="1"/>
</dbReference>
<feature type="binding site" evidence="13">
    <location>
        <begin position="222"/>
        <end position="224"/>
    </location>
    <ligand>
        <name>4-CDP-2-C-methyl-D-erythritol 2-phosphate</name>
        <dbReference type="ChEBI" id="CHEBI:57919"/>
    </ligand>
</feature>
<dbReference type="InterPro" id="IPR029044">
    <property type="entry name" value="Nucleotide-diphossugar_trans"/>
</dbReference>
<evidence type="ECO:0000256" key="12">
    <source>
        <dbReference type="ARBA" id="ARBA00023268"/>
    </source>
</evidence>
<comment type="similarity">
    <text evidence="13">In the N-terminal section; belongs to the IspD/TarI cytidylyltransferase family. IspD subfamily.</text>
</comment>
<dbReference type="Gene3D" id="3.90.550.10">
    <property type="entry name" value="Spore Coat Polysaccharide Biosynthesis Protein SpsA, Chain A"/>
    <property type="match status" value="1"/>
</dbReference>
<dbReference type="InterPro" id="IPR020555">
    <property type="entry name" value="MECDP_synthase_CS"/>
</dbReference>
<keyword evidence="12 13" id="KW-0511">Multifunctional enzyme</keyword>
<dbReference type="Pfam" id="PF02542">
    <property type="entry name" value="YgbB"/>
    <property type="match status" value="1"/>
</dbReference>
<organism evidence="15 16">
    <name type="scientific">Desulfofustis limnaeus</name>
    <dbReference type="NCBI Taxonomy" id="2740163"/>
    <lineage>
        <taxon>Bacteria</taxon>
        <taxon>Pseudomonadati</taxon>
        <taxon>Thermodesulfobacteriota</taxon>
        <taxon>Desulfobulbia</taxon>
        <taxon>Desulfobulbales</taxon>
        <taxon>Desulfocapsaceae</taxon>
        <taxon>Desulfofustis</taxon>
    </lineage>
</organism>
<comment type="pathway">
    <text evidence="4 13">Isoprenoid biosynthesis; isopentenyl diphosphate biosynthesis via DXP pathway; isopentenyl diphosphate from 1-deoxy-D-xylulose 5-phosphate: step 4/6.</text>
</comment>
<dbReference type="InterPro" id="IPR003526">
    <property type="entry name" value="MECDP_synthase"/>
</dbReference>
<dbReference type="Proteomes" id="UP000830055">
    <property type="component" value="Chromosome"/>
</dbReference>
<evidence type="ECO:0000256" key="8">
    <source>
        <dbReference type="ARBA" id="ARBA00022695"/>
    </source>
</evidence>
<feature type="binding site" evidence="13">
    <location>
        <begin position="346"/>
        <end position="349"/>
    </location>
    <ligand>
        <name>4-CDP-2-C-methyl-D-erythritol 2-phosphate</name>
        <dbReference type="ChEBI" id="CHEBI:57919"/>
    </ligand>
</feature>
<evidence type="ECO:0000313" key="16">
    <source>
        <dbReference type="Proteomes" id="UP000830055"/>
    </source>
</evidence>
<feature type="binding site" evidence="13">
    <location>
        <position position="224"/>
    </location>
    <ligand>
        <name>a divalent metal cation</name>
        <dbReference type="ChEBI" id="CHEBI:60240"/>
    </ligand>
</feature>
<evidence type="ECO:0000256" key="10">
    <source>
        <dbReference type="ARBA" id="ARBA00023229"/>
    </source>
</evidence>
<dbReference type="PANTHER" id="PTHR43181:SF1">
    <property type="entry name" value="2-C-METHYL-D-ERYTHRITOL 2,4-CYCLODIPHOSPHATE SYNTHASE, CHLOROPLASTIC"/>
    <property type="match status" value="1"/>
</dbReference>
<dbReference type="InterPro" id="IPR036571">
    <property type="entry name" value="MECDP_synthase_sf"/>
</dbReference>
<evidence type="ECO:0000256" key="11">
    <source>
        <dbReference type="ARBA" id="ARBA00023239"/>
    </source>
</evidence>
<evidence type="ECO:0000256" key="4">
    <source>
        <dbReference type="ARBA" id="ARBA00004709"/>
    </source>
</evidence>
<dbReference type="EC" id="2.7.7.60" evidence="13"/>
<dbReference type="CDD" id="cd00554">
    <property type="entry name" value="MECDP_synthase"/>
    <property type="match status" value="1"/>
</dbReference>
<dbReference type="PANTHER" id="PTHR43181">
    <property type="entry name" value="2-C-METHYL-D-ERYTHRITOL 2,4-CYCLODIPHOSPHATE SYNTHASE, CHLOROPLASTIC"/>
    <property type="match status" value="1"/>
</dbReference>
<keyword evidence="16" id="KW-1185">Reference proteome</keyword>
<sequence length="377" mass="40792">MQAAVPKQYLPLAGRPLLTHSIAPFARCPFVERIIVVVPAERIEETREILAAYLADWPPVSIVAGGRRRQDSVKNGLDRIHDDDQIVLVHDGARPFVSATLIERCFNEIVATGAAIAAVPVKDTVKQAGIDRRVAATVDRTHLWLAQTPQGARKAHLVEAFARLGNRDVTDESSLLEAAGIPVQLVPGEETNIKITTPEDLVFAEAMVAKQTPQIKIGHGFDAHRFSTGRPLVLGGVHIDHHRGLAGHSDADVVTHALCDALLGAMGEGDIGRHFPDHDPAYANIRSLLLLDRVMARAASLRLTVANADITIICQAPRLAPHLETMQANLARCCHVVPGAINIKATTTERMGFTGREEGIACHAVVLLHNPLQQETN</sequence>
<dbReference type="Pfam" id="PF01128">
    <property type="entry name" value="IspD"/>
    <property type="match status" value="1"/>
</dbReference>
<feature type="binding site" evidence="13">
    <location>
        <position position="356"/>
    </location>
    <ligand>
        <name>4-CDP-2-C-methyl-D-erythritol 2-phosphate</name>
        <dbReference type="ChEBI" id="CHEBI:57919"/>
    </ligand>
</feature>
<dbReference type="InterPro" id="IPR001228">
    <property type="entry name" value="IspD"/>
</dbReference>
<evidence type="ECO:0000256" key="6">
    <source>
        <dbReference type="ARBA" id="ARBA00009789"/>
    </source>
</evidence>
<name>A0ABM7WE58_9BACT</name>
<dbReference type="InterPro" id="IPR034683">
    <property type="entry name" value="IspD/TarI"/>
</dbReference>
<comment type="similarity">
    <text evidence="6">Belongs to the IspD/TarI cytidylyltransferase family. IspD subfamily.</text>
</comment>
<evidence type="ECO:0000256" key="2">
    <source>
        <dbReference type="ARBA" id="ARBA00001282"/>
    </source>
</evidence>
<comment type="catalytic activity">
    <reaction evidence="1 13">
        <text>4-CDP-2-C-methyl-D-erythritol 2-phosphate = 2-C-methyl-D-erythritol 2,4-cyclic diphosphate + CMP</text>
        <dbReference type="Rhea" id="RHEA:23864"/>
        <dbReference type="ChEBI" id="CHEBI:57919"/>
        <dbReference type="ChEBI" id="CHEBI:58483"/>
        <dbReference type="ChEBI" id="CHEBI:60377"/>
        <dbReference type="EC" id="4.6.1.12"/>
    </reaction>
</comment>
<comment type="cofactor">
    <cofactor evidence="3 13">
        <name>a divalent metal cation</name>
        <dbReference type="ChEBI" id="CHEBI:60240"/>
    </cofactor>
</comment>
<comment type="caution">
    <text evidence="13">Lacks conserved residue(s) required for the propagation of feature annotation.</text>
</comment>
<dbReference type="EMBL" id="AP025516">
    <property type="protein sequence ID" value="BDD89250.1"/>
    <property type="molecule type" value="Genomic_DNA"/>
</dbReference>
<feature type="site" description="Transition state stabilizer" evidence="13">
    <location>
        <position position="7"/>
    </location>
</feature>
<keyword evidence="7 13" id="KW-0808">Transferase</keyword>
<dbReference type="PROSITE" id="PS01295">
    <property type="entry name" value="ISPD"/>
    <property type="match status" value="1"/>
</dbReference>
<feature type="site" description="Positions MEP for the nucleophilic attack" evidence="13">
    <location>
        <position position="140"/>
    </location>
</feature>
<dbReference type="PROSITE" id="PS01350">
    <property type="entry name" value="ISPF"/>
    <property type="match status" value="1"/>
</dbReference>
<evidence type="ECO:0000256" key="1">
    <source>
        <dbReference type="ARBA" id="ARBA00000200"/>
    </source>
</evidence>
<evidence type="ECO:0000313" key="15">
    <source>
        <dbReference type="EMBL" id="BDD89250.1"/>
    </source>
</evidence>
<evidence type="ECO:0000256" key="3">
    <source>
        <dbReference type="ARBA" id="ARBA00001968"/>
    </source>
</evidence>
<dbReference type="Gene3D" id="3.30.1330.50">
    <property type="entry name" value="2-C-methyl-D-erythritol 2,4-cyclodiphosphate synthase"/>
    <property type="match status" value="1"/>
</dbReference>
<feature type="binding site" evidence="13">
    <location>
        <begin position="275"/>
        <end position="279"/>
    </location>
    <ligand>
        <name>4-CDP-2-C-methyl-D-erythritol 2-phosphate</name>
        <dbReference type="ChEBI" id="CHEBI:57919"/>
    </ligand>
</feature>
<keyword evidence="10 13" id="KW-0414">Isoprene biosynthesis</keyword>
<gene>
    <name evidence="13 15" type="primary">ispDF</name>
    <name evidence="15" type="ORF">DPPLL_36150</name>
</gene>
<evidence type="ECO:0000256" key="13">
    <source>
        <dbReference type="HAMAP-Rule" id="MF_01520"/>
    </source>
</evidence>
<feature type="binding site" evidence="13">
    <location>
        <position position="353"/>
    </location>
    <ligand>
        <name>4-CDP-2-C-methyl-D-erythritol 2-phosphate</name>
        <dbReference type="ChEBI" id="CHEBI:57919"/>
    </ligand>
</feature>
<evidence type="ECO:0000256" key="7">
    <source>
        <dbReference type="ARBA" id="ARBA00022679"/>
    </source>
</evidence>
<feature type="site" description="Transition state stabilizer" evidence="13">
    <location>
        <position position="248"/>
    </location>
</feature>
<protein>
    <recommendedName>
        <fullName evidence="13">Bifunctional enzyme IspD/IspF</fullName>
    </recommendedName>
    <domain>
        <recommendedName>
            <fullName evidence="13">2-C-methyl-D-erythritol 4-phosphate cytidylyltransferase</fullName>
            <ecNumber evidence="13">2.7.7.60</ecNumber>
        </recommendedName>
        <alternativeName>
            <fullName evidence="13">4-diphosphocytidyl-2C-methyl-D-erythritol synthase</fullName>
        </alternativeName>
        <alternativeName>
            <fullName evidence="13">MEP cytidylyltransferase</fullName>
            <shortName evidence="13">MCT</shortName>
        </alternativeName>
    </domain>
    <domain>
        <recommendedName>
            <fullName evidence="13">2-C-methyl-D-erythritol 2,4-cyclodiphosphate synthase</fullName>
            <shortName evidence="13">MECDP-synthase</shortName>
            <shortName evidence="13">MECPP-synthase</shortName>
            <shortName evidence="13">MECPS</shortName>
            <ecNumber evidence="13">4.6.1.12</ecNumber>
        </recommendedName>
    </domain>
</protein>
<keyword evidence="9 13" id="KW-0479">Metal-binding</keyword>
<dbReference type="NCBIfam" id="TIGR00453">
    <property type="entry name" value="ispD"/>
    <property type="match status" value="1"/>
</dbReference>
<evidence type="ECO:0000256" key="9">
    <source>
        <dbReference type="ARBA" id="ARBA00022723"/>
    </source>
</evidence>